<proteinExistence type="predicted"/>
<dbReference type="Proteomes" id="UP000887564">
    <property type="component" value="Unplaced"/>
</dbReference>
<organism evidence="1 2">
    <name type="scientific">Parascaris equorum</name>
    <name type="common">Equine roundworm</name>
    <dbReference type="NCBI Taxonomy" id="6256"/>
    <lineage>
        <taxon>Eukaryota</taxon>
        <taxon>Metazoa</taxon>
        <taxon>Ecdysozoa</taxon>
        <taxon>Nematoda</taxon>
        <taxon>Chromadorea</taxon>
        <taxon>Rhabditida</taxon>
        <taxon>Spirurina</taxon>
        <taxon>Ascaridomorpha</taxon>
        <taxon>Ascaridoidea</taxon>
        <taxon>Ascarididae</taxon>
        <taxon>Parascaris</taxon>
    </lineage>
</organism>
<protein>
    <submittedName>
        <fullName evidence="2">Uncharacterized protein</fullName>
    </submittedName>
</protein>
<dbReference type="WBParaSite" id="PEQ_0000267301-mRNA-1">
    <property type="protein sequence ID" value="PEQ_0000267301-mRNA-1"/>
    <property type="gene ID" value="PEQ_0000267301"/>
</dbReference>
<dbReference type="AlphaFoldDB" id="A0A914R8T0"/>
<evidence type="ECO:0000313" key="1">
    <source>
        <dbReference type="Proteomes" id="UP000887564"/>
    </source>
</evidence>
<dbReference type="SUPFAM" id="SSF54919">
    <property type="entry name" value="Nucleoside diphosphate kinase, NDK"/>
    <property type="match status" value="1"/>
</dbReference>
<accession>A0A914R8T0</accession>
<dbReference type="InterPro" id="IPR036850">
    <property type="entry name" value="NDK-like_dom_sf"/>
</dbReference>
<evidence type="ECO:0000313" key="2">
    <source>
        <dbReference type="WBParaSite" id="PEQ_0000267301-mRNA-1"/>
    </source>
</evidence>
<keyword evidence="1" id="KW-1185">Reference proteome</keyword>
<dbReference type="Gene3D" id="3.30.70.141">
    <property type="entry name" value="Nucleoside diphosphate kinase-like domain"/>
    <property type="match status" value="1"/>
</dbReference>
<name>A0A914R8T0_PAREQ</name>
<reference evidence="2" key="1">
    <citation type="submission" date="2022-11" db="UniProtKB">
        <authorList>
            <consortium name="WormBaseParasite"/>
        </authorList>
    </citation>
    <scope>IDENTIFICATION</scope>
</reference>
<sequence length="37" mass="4081">MSSGPVVAMVWEGLDVVKQGRLMLGCITRQEINDSFL</sequence>